<evidence type="ECO:0000256" key="2">
    <source>
        <dbReference type="SAM" id="MobiDB-lite"/>
    </source>
</evidence>
<dbReference type="PROSITE" id="PS51229">
    <property type="entry name" value="DCUN1"/>
    <property type="match status" value="1"/>
</dbReference>
<dbReference type="Pfam" id="PF03556">
    <property type="entry name" value="Cullin_binding"/>
    <property type="match status" value="1"/>
</dbReference>
<dbReference type="PANTHER" id="PTHR12281">
    <property type="entry name" value="RP42 RELATED"/>
    <property type="match status" value="1"/>
</dbReference>
<dbReference type="OrthoDB" id="27198at2759"/>
<dbReference type="PANTHER" id="PTHR12281:SF12">
    <property type="entry name" value="DEFECTIVE IN CULLIN NEDDYLATION PROTEIN"/>
    <property type="match status" value="1"/>
</dbReference>
<proteinExistence type="predicted"/>
<dbReference type="GO" id="GO:0045116">
    <property type="term" value="P:protein neddylation"/>
    <property type="evidence" value="ECO:0007669"/>
    <property type="project" value="TreeGrafter"/>
</dbReference>
<feature type="compositionally biased region" description="Basic and acidic residues" evidence="2">
    <location>
        <begin position="82"/>
        <end position="104"/>
    </location>
</feature>
<dbReference type="AlphaFoldDB" id="K5Y4Y4"/>
<feature type="region of interest" description="Disordered" evidence="2">
    <location>
        <begin position="1"/>
        <end position="117"/>
    </location>
</feature>
<dbReference type="OMA" id="AWQVEAK"/>
<dbReference type="GO" id="GO:0000151">
    <property type="term" value="C:ubiquitin ligase complex"/>
    <property type="evidence" value="ECO:0007669"/>
    <property type="project" value="TreeGrafter"/>
</dbReference>
<comment type="function">
    <text evidence="1">Neddylation of cullins play an essential role in the regulation of SCF-type complexes activity.</text>
</comment>
<dbReference type="STRING" id="597362.K5Y4Y4"/>
<feature type="compositionally biased region" description="Polar residues" evidence="2">
    <location>
        <begin position="49"/>
        <end position="65"/>
    </location>
</feature>
<dbReference type="Proteomes" id="UP000008493">
    <property type="component" value="Unassembled WGS sequence"/>
</dbReference>
<dbReference type="GO" id="GO:0032182">
    <property type="term" value="F:ubiquitin-like protein binding"/>
    <property type="evidence" value="ECO:0007669"/>
    <property type="project" value="TreeGrafter"/>
</dbReference>
<dbReference type="GeneID" id="18826337"/>
<sequence length="385" mass="42700">MPPKRKLAESTQNETTRSTRSSTRNRNTDAKDTAAENVVTKHTTKRGTKSSTSQAPGEGHVNTNELPPPAKKPRTSKGPGRGKKESKIVEKRTAGRHLSSEAHLSHIHSAPTAREHPHTSFLLRCTIGDEDLKAKQSKSSSITAVEAIATNSKLASKPVEKPPNEEELYTPERALALFSVYADPDEPDVIGPDGFEKLCQDAGLSMDGPVPLLLAWQVEAKEMAKISKEEWTKGSIALRVSSPQTLSTALTDLSDLLIRDKPPVKKSKTDSYDRTRYWTYASDPKSAFHKFYTYCFVLVKPPSSKNIEMETATAFWSVLLGSKYPLMNEVLGFIEVKGTYRAANKDLWNMMLEFCETINPNLDNFEADGAWPTLLDEFASWKSAK</sequence>
<dbReference type="RefSeq" id="XP_007326936.1">
    <property type="nucleotide sequence ID" value="XM_007326874.1"/>
</dbReference>
<evidence type="ECO:0000259" key="3">
    <source>
        <dbReference type="PROSITE" id="PS51229"/>
    </source>
</evidence>
<dbReference type="GO" id="GO:0097602">
    <property type="term" value="F:cullin family protein binding"/>
    <property type="evidence" value="ECO:0007669"/>
    <property type="project" value="TreeGrafter"/>
</dbReference>
<name>K5Y4Y4_AGABU</name>
<dbReference type="InterPro" id="IPR005176">
    <property type="entry name" value="PONY_dom"/>
</dbReference>
<dbReference type="Gene3D" id="1.10.238.200">
    <property type="entry name" value="Cullin, PONY binding domain"/>
    <property type="match status" value="1"/>
</dbReference>
<feature type="compositionally biased region" description="Low complexity" evidence="2">
    <location>
        <begin position="9"/>
        <end position="25"/>
    </location>
</feature>
<dbReference type="InParanoid" id="K5Y4Y4"/>
<organism evidence="4 5">
    <name type="scientific">Agaricus bisporus var. burnettii (strain JB137-S8 / ATCC MYA-4627 / FGSC 10392)</name>
    <name type="common">White button mushroom</name>
    <dbReference type="NCBI Taxonomy" id="597362"/>
    <lineage>
        <taxon>Eukaryota</taxon>
        <taxon>Fungi</taxon>
        <taxon>Dikarya</taxon>
        <taxon>Basidiomycota</taxon>
        <taxon>Agaricomycotina</taxon>
        <taxon>Agaricomycetes</taxon>
        <taxon>Agaricomycetidae</taxon>
        <taxon>Agaricales</taxon>
        <taxon>Agaricineae</taxon>
        <taxon>Agaricaceae</taxon>
        <taxon>Agaricus</taxon>
    </lineage>
</organism>
<protein>
    <recommendedName>
        <fullName evidence="1">Defective in cullin neddylation protein</fullName>
    </recommendedName>
</protein>
<evidence type="ECO:0000256" key="1">
    <source>
        <dbReference type="RuleBase" id="RU410713"/>
    </source>
</evidence>
<reference evidence="5" key="1">
    <citation type="journal article" date="2012" name="Proc. Natl. Acad. Sci. U.S.A.">
        <title>Genome sequence of the button mushroom Agaricus bisporus reveals mechanisms governing adaptation to a humic-rich ecological niche.</title>
        <authorList>
            <person name="Morin E."/>
            <person name="Kohler A."/>
            <person name="Baker A.R."/>
            <person name="Foulongne-Oriol M."/>
            <person name="Lombard V."/>
            <person name="Nagy L.G."/>
            <person name="Ohm R.A."/>
            <person name="Patyshakuliyeva A."/>
            <person name="Brun A."/>
            <person name="Aerts A.L."/>
            <person name="Bailey A.M."/>
            <person name="Billette C."/>
            <person name="Coutinho P.M."/>
            <person name="Deakin G."/>
            <person name="Doddapaneni H."/>
            <person name="Floudas D."/>
            <person name="Grimwood J."/>
            <person name="Hilden K."/>
            <person name="Kuees U."/>
            <person name="LaButti K.M."/>
            <person name="Lapidus A."/>
            <person name="Lindquist E.A."/>
            <person name="Lucas S.M."/>
            <person name="Murat C."/>
            <person name="Riley R.W."/>
            <person name="Salamov A.A."/>
            <person name="Schmutz J."/>
            <person name="Subramanian V."/>
            <person name="Woesten H.A.B."/>
            <person name="Xu J."/>
            <person name="Eastwood D.C."/>
            <person name="Foster G.D."/>
            <person name="Sonnenberg A.S."/>
            <person name="Cullen D."/>
            <person name="de Vries R.P."/>
            <person name="Lundell T."/>
            <person name="Hibbett D.S."/>
            <person name="Henrissat B."/>
            <person name="Burton K.S."/>
            <person name="Kerrigan R.W."/>
            <person name="Challen M.P."/>
            <person name="Grigoriev I.V."/>
            <person name="Martin F."/>
        </authorList>
    </citation>
    <scope>NUCLEOTIDE SEQUENCE [LARGE SCALE GENOMIC DNA]</scope>
    <source>
        <strain evidence="5">JB137-S8 / ATCC MYA-4627 / FGSC 10392</strain>
    </source>
</reference>
<dbReference type="FunCoup" id="K5Y4Y4">
    <property type="interactions" value="157"/>
</dbReference>
<dbReference type="HOGENOM" id="CLU_047042_3_2_1"/>
<dbReference type="KEGG" id="abp:AGABI1DRAFT125579"/>
<dbReference type="EMBL" id="JH971386">
    <property type="protein sequence ID" value="EKM83100.1"/>
    <property type="molecule type" value="Genomic_DNA"/>
</dbReference>
<dbReference type="InterPro" id="IPR014764">
    <property type="entry name" value="DCN-prot"/>
</dbReference>
<evidence type="ECO:0000313" key="4">
    <source>
        <dbReference type="EMBL" id="EKM83100.1"/>
    </source>
</evidence>
<dbReference type="InterPro" id="IPR042460">
    <property type="entry name" value="DCN1-like_PONY"/>
</dbReference>
<accession>K5Y4Y4</accession>
<feature type="domain" description="DCUN1" evidence="3">
    <location>
        <begin position="169"/>
        <end position="383"/>
    </location>
</feature>
<keyword evidence="5" id="KW-1185">Reference proteome</keyword>
<evidence type="ECO:0000313" key="5">
    <source>
        <dbReference type="Proteomes" id="UP000008493"/>
    </source>
</evidence>
<dbReference type="Gene3D" id="1.10.238.10">
    <property type="entry name" value="EF-hand"/>
    <property type="match status" value="1"/>
</dbReference>
<gene>
    <name evidence="4" type="ORF">AGABI1DRAFT_125579</name>
</gene>
<dbReference type="GO" id="GO:0031624">
    <property type="term" value="F:ubiquitin conjugating enzyme binding"/>
    <property type="evidence" value="ECO:0007669"/>
    <property type="project" value="TreeGrafter"/>
</dbReference>
<dbReference type="eggNOG" id="KOG3077">
    <property type="taxonomic scope" value="Eukaryota"/>
</dbReference>